<comment type="caution">
    <text evidence="2">The sequence shown here is derived from an EMBL/GenBank/DDBJ whole genome shotgun (WGS) entry which is preliminary data.</text>
</comment>
<dbReference type="SMART" id="SM00597">
    <property type="entry name" value="ZnF_TTF"/>
    <property type="match status" value="1"/>
</dbReference>
<dbReference type="Proteomes" id="UP001237642">
    <property type="component" value="Unassembled WGS sequence"/>
</dbReference>
<evidence type="ECO:0000313" key="2">
    <source>
        <dbReference type="EMBL" id="KAK1402647.1"/>
    </source>
</evidence>
<reference evidence="2" key="1">
    <citation type="submission" date="2023-02" db="EMBL/GenBank/DDBJ databases">
        <title>Genome of toxic invasive species Heracleum sosnowskyi carries increased number of genes despite the absence of recent whole-genome duplications.</title>
        <authorList>
            <person name="Schelkunov M."/>
            <person name="Shtratnikova V."/>
            <person name="Makarenko M."/>
            <person name="Klepikova A."/>
            <person name="Omelchenko D."/>
            <person name="Novikova G."/>
            <person name="Obukhova E."/>
            <person name="Bogdanov V."/>
            <person name="Penin A."/>
            <person name="Logacheva M."/>
        </authorList>
    </citation>
    <scope>NUCLEOTIDE SEQUENCE</scope>
    <source>
        <strain evidence="2">Hsosn_3</strain>
        <tissue evidence="2">Leaf</tissue>
    </source>
</reference>
<protein>
    <submittedName>
        <fullName evidence="2">Transcription factor and/or regulators TTF-type(Zn) family</fullName>
    </submittedName>
</protein>
<sequence>MDKFVIRTNISLLHESNESARKVEDDGQKIEQVELSSLIADPGLRISISQYHPNIRDRVRRAYLQKGPCQPNNHNFKKRKIGDSIRRFCPTWYGDHESWLEYSVEKEAVFCLCCYLFKNDVGRQGSGDSFVKEGFDGWNKKYRLDKHVGGTNSAHNL</sequence>
<reference evidence="2" key="2">
    <citation type="submission" date="2023-05" db="EMBL/GenBank/DDBJ databases">
        <authorList>
            <person name="Schelkunov M.I."/>
        </authorList>
    </citation>
    <scope>NUCLEOTIDE SEQUENCE</scope>
    <source>
        <strain evidence="2">Hsosn_3</strain>
        <tissue evidence="2">Leaf</tissue>
    </source>
</reference>
<proteinExistence type="predicted"/>
<dbReference type="InterPro" id="IPR006580">
    <property type="entry name" value="Znf_TTF"/>
</dbReference>
<dbReference type="PANTHER" id="PTHR45749:SF34">
    <property type="entry name" value="ZINC FINGER MYM-TYPE PROTEIN 1-LIKE"/>
    <property type="match status" value="1"/>
</dbReference>
<dbReference type="AlphaFoldDB" id="A0AAD8NB45"/>
<gene>
    <name evidence="2" type="ORF">POM88_002252</name>
</gene>
<keyword evidence="3" id="KW-1185">Reference proteome</keyword>
<name>A0AAD8NB45_9APIA</name>
<dbReference type="PANTHER" id="PTHR45749">
    <property type="match status" value="1"/>
</dbReference>
<dbReference type="EMBL" id="JAUIZM010000001">
    <property type="protein sequence ID" value="KAK1402647.1"/>
    <property type="molecule type" value="Genomic_DNA"/>
</dbReference>
<feature type="domain" description="TTF-type" evidence="1">
    <location>
        <begin position="84"/>
        <end position="156"/>
    </location>
</feature>
<evidence type="ECO:0000313" key="3">
    <source>
        <dbReference type="Proteomes" id="UP001237642"/>
    </source>
</evidence>
<accession>A0AAD8NB45</accession>
<evidence type="ECO:0000259" key="1">
    <source>
        <dbReference type="SMART" id="SM00597"/>
    </source>
</evidence>
<organism evidence="2 3">
    <name type="scientific">Heracleum sosnowskyi</name>
    <dbReference type="NCBI Taxonomy" id="360622"/>
    <lineage>
        <taxon>Eukaryota</taxon>
        <taxon>Viridiplantae</taxon>
        <taxon>Streptophyta</taxon>
        <taxon>Embryophyta</taxon>
        <taxon>Tracheophyta</taxon>
        <taxon>Spermatophyta</taxon>
        <taxon>Magnoliopsida</taxon>
        <taxon>eudicotyledons</taxon>
        <taxon>Gunneridae</taxon>
        <taxon>Pentapetalae</taxon>
        <taxon>asterids</taxon>
        <taxon>campanulids</taxon>
        <taxon>Apiales</taxon>
        <taxon>Apiaceae</taxon>
        <taxon>Apioideae</taxon>
        <taxon>apioid superclade</taxon>
        <taxon>Tordylieae</taxon>
        <taxon>Tordyliinae</taxon>
        <taxon>Heracleum</taxon>
    </lineage>
</organism>